<evidence type="ECO:0000313" key="4">
    <source>
        <dbReference type="Proteomes" id="UP001530293"/>
    </source>
</evidence>
<feature type="signal peptide" evidence="2">
    <location>
        <begin position="1"/>
        <end position="19"/>
    </location>
</feature>
<sequence>MLHPHPQGLLLVLACVVLALLIDNNMIRSRSIPQVLSRVAGDGIHAILLIDNDGELLGSYGSPPPPHPSQGETNANVGVAPHTDMNHWPLDAASIGALISEVAGDYRRMGEDLLLLDPQNYSQRQGVGSGGGGGVGSSSSRRRGQLLQQQDEHQDGSSTGGEDGGSSSLQRTGLVGKTGNKDKMDSETNLKSLVVELDYGVVGVASAGPGYYVIALADPTVQHGALVGRLRALGSHVWEALSQLD</sequence>
<dbReference type="EMBL" id="JALLBG020000082">
    <property type="protein sequence ID" value="KAL3766644.1"/>
    <property type="molecule type" value="Genomic_DNA"/>
</dbReference>
<dbReference type="Proteomes" id="UP001530293">
    <property type="component" value="Unassembled WGS sequence"/>
</dbReference>
<evidence type="ECO:0008006" key="5">
    <source>
        <dbReference type="Google" id="ProtNLM"/>
    </source>
</evidence>
<accession>A0ABD3MRY5</accession>
<proteinExistence type="predicted"/>
<feature type="chain" id="PRO_5044756486" description="Roadblock/LAMTOR2 domain-containing protein" evidence="2">
    <location>
        <begin position="20"/>
        <end position="245"/>
    </location>
</feature>
<protein>
    <recommendedName>
        <fullName evidence="5">Roadblock/LAMTOR2 domain-containing protein</fullName>
    </recommendedName>
</protein>
<dbReference type="AlphaFoldDB" id="A0ABD3MRY5"/>
<keyword evidence="4" id="KW-1185">Reference proteome</keyword>
<dbReference type="Gene3D" id="3.30.450.30">
    <property type="entry name" value="Dynein light chain 2a, cytoplasmic"/>
    <property type="match status" value="1"/>
</dbReference>
<feature type="region of interest" description="Disordered" evidence="1">
    <location>
        <begin position="121"/>
        <end position="185"/>
    </location>
</feature>
<keyword evidence="2" id="KW-0732">Signal</keyword>
<feature type="region of interest" description="Disordered" evidence="1">
    <location>
        <begin position="58"/>
        <end position="81"/>
    </location>
</feature>
<evidence type="ECO:0000256" key="2">
    <source>
        <dbReference type="SAM" id="SignalP"/>
    </source>
</evidence>
<comment type="caution">
    <text evidence="3">The sequence shown here is derived from an EMBL/GenBank/DDBJ whole genome shotgun (WGS) entry which is preliminary data.</text>
</comment>
<reference evidence="3 4" key="1">
    <citation type="submission" date="2024-10" db="EMBL/GenBank/DDBJ databases">
        <title>Updated reference genomes for cyclostephanoid diatoms.</title>
        <authorList>
            <person name="Roberts W.R."/>
            <person name="Alverson A.J."/>
        </authorList>
    </citation>
    <scope>NUCLEOTIDE SEQUENCE [LARGE SCALE GENOMIC DNA]</scope>
    <source>
        <strain evidence="3 4">AJA232-27</strain>
    </source>
</reference>
<feature type="compositionally biased region" description="Gly residues" evidence="1">
    <location>
        <begin position="127"/>
        <end position="136"/>
    </location>
</feature>
<evidence type="ECO:0000256" key="1">
    <source>
        <dbReference type="SAM" id="MobiDB-lite"/>
    </source>
</evidence>
<evidence type="ECO:0000313" key="3">
    <source>
        <dbReference type="EMBL" id="KAL3766644.1"/>
    </source>
</evidence>
<name>A0ABD3MRY5_9STRA</name>
<gene>
    <name evidence="3" type="ORF">ACHAWU_003400</name>
</gene>
<organism evidence="3 4">
    <name type="scientific">Discostella pseudostelligera</name>
    <dbReference type="NCBI Taxonomy" id="259834"/>
    <lineage>
        <taxon>Eukaryota</taxon>
        <taxon>Sar</taxon>
        <taxon>Stramenopiles</taxon>
        <taxon>Ochrophyta</taxon>
        <taxon>Bacillariophyta</taxon>
        <taxon>Coscinodiscophyceae</taxon>
        <taxon>Thalassiosirophycidae</taxon>
        <taxon>Stephanodiscales</taxon>
        <taxon>Stephanodiscaceae</taxon>
        <taxon>Discostella</taxon>
    </lineage>
</organism>